<accession>A0AAN8G4K2</accession>
<reference evidence="2 3" key="1">
    <citation type="submission" date="2019-10" db="EMBL/GenBank/DDBJ databases">
        <title>Assembly and Annotation for the nematode Trichostrongylus colubriformis.</title>
        <authorList>
            <person name="Martin J."/>
        </authorList>
    </citation>
    <scope>NUCLEOTIDE SEQUENCE [LARGE SCALE GENOMIC DNA]</scope>
    <source>
        <strain evidence="2">G859</strain>
        <tissue evidence="2">Whole worm</tissue>
    </source>
</reference>
<evidence type="ECO:0000256" key="1">
    <source>
        <dbReference type="SAM" id="SignalP"/>
    </source>
</evidence>
<dbReference type="Proteomes" id="UP001331761">
    <property type="component" value="Unassembled WGS sequence"/>
</dbReference>
<keyword evidence="3" id="KW-1185">Reference proteome</keyword>
<sequence>MYLVVFLCFLGRVQGFFTFLLDDPWWPAGSDSLLDEMAKEITGYYVNDMQRVQPDMRATQRKHNESRVFWEKIDKIRQFSPSYNASLAVLGTLAALASKGSTRGFAKTRIADTWDGLIHEEQAQWKKDFSWVAYAEKLSNIRRRNSKFCFGLCSELREGSFCWYQLTQDHVSYQAPEKRL</sequence>
<name>A0AAN8G4K2_TRICO</name>
<gene>
    <name evidence="2" type="ORF">GCK32_009132</name>
</gene>
<dbReference type="AlphaFoldDB" id="A0AAN8G4K2"/>
<protein>
    <submittedName>
        <fullName evidence="2">Uncharacterized protein</fullName>
    </submittedName>
</protein>
<proteinExistence type="predicted"/>
<organism evidence="2 3">
    <name type="scientific">Trichostrongylus colubriformis</name>
    <name type="common">Black scour worm</name>
    <dbReference type="NCBI Taxonomy" id="6319"/>
    <lineage>
        <taxon>Eukaryota</taxon>
        <taxon>Metazoa</taxon>
        <taxon>Ecdysozoa</taxon>
        <taxon>Nematoda</taxon>
        <taxon>Chromadorea</taxon>
        <taxon>Rhabditida</taxon>
        <taxon>Rhabditina</taxon>
        <taxon>Rhabditomorpha</taxon>
        <taxon>Strongyloidea</taxon>
        <taxon>Trichostrongylidae</taxon>
        <taxon>Trichostrongylus</taxon>
    </lineage>
</organism>
<evidence type="ECO:0000313" key="2">
    <source>
        <dbReference type="EMBL" id="KAK5983395.1"/>
    </source>
</evidence>
<keyword evidence="1" id="KW-0732">Signal</keyword>
<feature type="signal peptide" evidence="1">
    <location>
        <begin position="1"/>
        <end position="15"/>
    </location>
</feature>
<evidence type="ECO:0000313" key="3">
    <source>
        <dbReference type="Proteomes" id="UP001331761"/>
    </source>
</evidence>
<dbReference type="EMBL" id="WIXE01004041">
    <property type="protein sequence ID" value="KAK5983395.1"/>
    <property type="molecule type" value="Genomic_DNA"/>
</dbReference>
<comment type="caution">
    <text evidence="2">The sequence shown here is derived from an EMBL/GenBank/DDBJ whole genome shotgun (WGS) entry which is preliminary data.</text>
</comment>
<feature type="chain" id="PRO_5043055830" evidence="1">
    <location>
        <begin position="16"/>
        <end position="180"/>
    </location>
</feature>